<gene>
    <name evidence="2" type="ORF">B0T15DRAFT_574751</name>
</gene>
<reference evidence="2" key="1">
    <citation type="journal article" date="2023" name="Mol. Phylogenet. Evol.">
        <title>Genome-scale phylogeny and comparative genomics of the fungal order Sordariales.</title>
        <authorList>
            <person name="Hensen N."/>
            <person name="Bonometti L."/>
            <person name="Westerberg I."/>
            <person name="Brannstrom I.O."/>
            <person name="Guillou S."/>
            <person name="Cros-Aarteil S."/>
            <person name="Calhoun S."/>
            <person name="Haridas S."/>
            <person name="Kuo A."/>
            <person name="Mondo S."/>
            <person name="Pangilinan J."/>
            <person name="Riley R."/>
            <person name="LaButti K."/>
            <person name="Andreopoulos B."/>
            <person name="Lipzen A."/>
            <person name="Chen C."/>
            <person name="Yan M."/>
            <person name="Daum C."/>
            <person name="Ng V."/>
            <person name="Clum A."/>
            <person name="Steindorff A."/>
            <person name="Ohm R.A."/>
            <person name="Martin F."/>
            <person name="Silar P."/>
            <person name="Natvig D.O."/>
            <person name="Lalanne C."/>
            <person name="Gautier V."/>
            <person name="Ament-Velasquez S.L."/>
            <person name="Kruys A."/>
            <person name="Hutchinson M.I."/>
            <person name="Powell A.J."/>
            <person name="Barry K."/>
            <person name="Miller A.N."/>
            <person name="Grigoriev I.V."/>
            <person name="Debuchy R."/>
            <person name="Gladieux P."/>
            <person name="Hiltunen Thoren M."/>
            <person name="Johannesson H."/>
        </authorList>
    </citation>
    <scope>NUCLEOTIDE SEQUENCE</scope>
    <source>
        <strain evidence="2">CBS 333.67</strain>
    </source>
</reference>
<protein>
    <submittedName>
        <fullName evidence="2">Uncharacterized protein</fullName>
    </submittedName>
</protein>
<dbReference type="GeneID" id="87889798"/>
<keyword evidence="3" id="KW-1185">Reference proteome</keyword>
<dbReference type="Proteomes" id="UP001273166">
    <property type="component" value="Unassembled WGS sequence"/>
</dbReference>
<keyword evidence="1" id="KW-0732">Signal</keyword>
<sequence>MNAVRPLLACLLACLLVPRACPVCQTSTYFLLGSRTDRQFNRPEAAGELGREAVLFIAPDDDRELAPAPMESSGCESDALLLESSRILPPTNPVSAREGRAYISTLRHWWIALVQELEAQGRPVSQLTEARGQQFLALCRRTLTYQREPDEDWRGNLCFLQRELEVLRFRLAREAEFHPVIRRLEAMWEASARQLCDRGRRLLGLRVRERDWDNVGSWRTSEPLPPCPDNIDEGTWELVLTAPWSEISRRLRMECWSLTRLLWLAARFAPLPFQRIREHIDG</sequence>
<evidence type="ECO:0000256" key="1">
    <source>
        <dbReference type="SAM" id="SignalP"/>
    </source>
</evidence>
<reference evidence="2" key="2">
    <citation type="submission" date="2023-06" db="EMBL/GenBank/DDBJ databases">
        <authorList>
            <consortium name="Lawrence Berkeley National Laboratory"/>
            <person name="Mondo S.J."/>
            <person name="Hensen N."/>
            <person name="Bonometti L."/>
            <person name="Westerberg I."/>
            <person name="Brannstrom I.O."/>
            <person name="Guillou S."/>
            <person name="Cros-Aarteil S."/>
            <person name="Calhoun S."/>
            <person name="Haridas S."/>
            <person name="Kuo A."/>
            <person name="Pangilinan J."/>
            <person name="Riley R."/>
            <person name="Labutti K."/>
            <person name="Andreopoulos B."/>
            <person name="Lipzen A."/>
            <person name="Chen C."/>
            <person name="Yanf M."/>
            <person name="Daum C."/>
            <person name="Ng V."/>
            <person name="Clum A."/>
            <person name="Steindorff A."/>
            <person name="Ohm R."/>
            <person name="Martin F."/>
            <person name="Silar P."/>
            <person name="Natvig D."/>
            <person name="Lalanne C."/>
            <person name="Gautier V."/>
            <person name="Ament-Velasquez S.L."/>
            <person name="Kruys A."/>
            <person name="Hutchinson M.I."/>
            <person name="Powell A.J."/>
            <person name="Barry K."/>
            <person name="Miller A.N."/>
            <person name="Grigoriev I.V."/>
            <person name="Debuchy R."/>
            <person name="Gladieux P."/>
            <person name="Thoren M.H."/>
            <person name="Johannesson H."/>
        </authorList>
    </citation>
    <scope>NUCLEOTIDE SEQUENCE</scope>
    <source>
        <strain evidence="2">CBS 333.67</strain>
    </source>
</reference>
<name>A0AAJ0GSQ3_9PEZI</name>
<dbReference type="AlphaFoldDB" id="A0AAJ0GSQ3"/>
<dbReference type="EMBL" id="JAUDZG010000004">
    <property type="protein sequence ID" value="KAK3305399.1"/>
    <property type="molecule type" value="Genomic_DNA"/>
</dbReference>
<accession>A0AAJ0GSQ3</accession>
<evidence type="ECO:0000313" key="3">
    <source>
        <dbReference type="Proteomes" id="UP001273166"/>
    </source>
</evidence>
<organism evidence="2 3">
    <name type="scientific">Chaetomium strumarium</name>
    <dbReference type="NCBI Taxonomy" id="1170767"/>
    <lineage>
        <taxon>Eukaryota</taxon>
        <taxon>Fungi</taxon>
        <taxon>Dikarya</taxon>
        <taxon>Ascomycota</taxon>
        <taxon>Pezizomycotina</taxon>
        <taxon>Sordariomycetes</taxon>
        <taxon>Sordariomycetidae</taxon>
        <taxon>Sordariales</taxon>
        <taxon>Chaetomiaceae</taxon>
        <taxon>Chaetomium</taxon>
    </lineage>
</organism>
<comment type="caution">
    <text evidence="2">The sequence shown here is derived from an EMBL/GenBank/DDBJ whole genome shotgun (WGS) entry which is preliminary data.</text>
</comment>
<dbReference type="RefSeq" id="XP_062721179.1">
    <property type="nucleotide sequence ID" value="XM_062870969.1"/>
</dbReference>
<feature type="signal peptide" evidence="1">
    <location>
        <begin position="1"/>
        <end position="22"/>
    </location>
</feature>
<proteinExistence type="predicted"/>
<evidence type="ECO:0000313" key="2">
    <source>
        <dbReference type="EMBL" id="KAK3305399.1"/>
    </source>
</evidence>
<feature type="chain" id="PRO_5042511018" evidence="1">
    <location>
        <begin position="23"/>
        <end position="282"/>
    </location>
</feature>